<comment type="caution">
    <text evidence="1">The sequence shown here is derived from an EMBL/GenBank/DDBJ whole genome shotgun (WGS) entry which is preliminary data.</text>
</comment>
<dbReference type="Pfam" id="PF07366">
    <property type="entry name" value="SnoaL"/>
    <property type="match status" value="1"/>
</dbReference>
<reference evidence="1 2" key="1">
    <citation type="journal article" date="2019" name="Int. J. Syst. Evol. Microbiol.">
        <title>The Global Catalogue of Microorganisms (GCM) 10K type strain sequencing project: providing services to taxonomists for standard genome sequencing and annotation.</title>
        <authorList>
            <consortium name="The Broad Institute Genomics Platform"/>
            <consortium name="The Broad Institute Genome Sequencing Center for Infectious Disease"/>
            <person name="Wu L."/>
            <person name="Ma J."/>
        </authorList>
    </citation>
    <scope>NUCLEOTIDE SEQUENCE [LARGE SCALE GENOMIC DNA]</scope>
    <source>
        <strain evidence="1 2">RDMS1</strain>
    </source>
</reference>
<dbReference type="InterPro" id="IPR032710">
    <property type="entry name" value="NTF2-like_dom_sf"/>
</dbReference>
<dbReference type="SUPFAM" id="SSF54427">
    <property type="entry name" value="NTF2-like"/>
    <property type="match status" value="1"/>
</dbReference>
<dbReference type="InterPro" id="IPR009959">
    <property type="entry name" value="Cyclase_SnoaL-like"/>
</dbReference>
<dbReference type="PANTHER" id="PTHR38436:SF1">
    <property type="entry name" value="ESTER CYCLASE"/>
    <property type="match status" value="1"/>
</dbReference>
<dbReference type="Gene3D" id="3.10.450.50">
    <property type="match status" value="1"/>
</dbReference>
<dbReference type="AlphaFoldDB" id="A0ABD5YTE8"/>
<evidence type="ECO:0000313" key="2">
    <source>
        <dbReference type="Proteomes" id="UP001596417"/>
    </source>
</evidence>
<dbReference type="Proteomes" id="UP001596417">
    <property type="component" value="Unassembled WGS sequence"/>
</dbReference>
<protein>
    <submittedName>
        <fullName evidence="1">Ester cyclase</fullName>
    </submittedName>
</protein>
<dbReference type="RefSeq" id="WP_248910944.1">
    <property type="nucleotide sequence ID" value="NZ_CP109981.1"/>
</dbReference>
<dbReference type="EMBL" id="JBHTAX010000005">
    <property type="protein sequence ID" value="MFC7192561.1"/>
    <property type="molecule type" value="Genomic_DNA"/>
</dbReference>
<keyword evidence="2" id="KW-1185">Reference proteome</keyword>
<name>A0ABD5YTE8_9EURY</name>
<evidence type="ECO:0000313" key="1">
    <source>
        <dbReference type="EMBL" id="MFC7192561.1"/>
    </source>
</evidence>
<organism evidence="1 2">
    <name type="scientific">Halocatena marina</name>
    <dbReference type="NCBI Taxonomy" id="2934937"/>
    <lineage>
        <taxon>Archaea</taxon>
        <taxon>Methanobacteriati</taxon>
        <taxon>Methanobacteriota</taxon>
        <taxon>Stenosarchaea group</taxon>
        <taxon>Halobacteria</taxon>
        <taxon>Halobacteriales</taxon>
        <taxon>Natronomonadaceae</taxon>
        <taxon>Halocatena</taxon>
    </lineage>
</organism>
<sequence>MSKQIDVLNQLFEEVWNGGTPDVADQLVHPEYVIHDRELASELRGPELYKTLASVTRESYLDFELTIDDVIEEGNKVTLRWTMTGTHEETGKRVEMPAIGINRFEEGQLIESWTQSDTYGLIQQLEAE</sequence>
<dbReference type="GeneID" id="76202251"/>
<proteinExistence type="predicted"/>
<accession>A0ABD5YTE8</accession>
<gene>
    <name evidence="1" type="ORF">ACFQL7_23945</name>
</gene>
<dbReference type="PANTHER" id="PTHR38436">
    <property type="entry name" value="POLYKETIDE CYCLASE SNOAL-LIKE DOMAIN"/>
    <property type="match status" value="1"/>
</dbReference>